<dbReference type="NCBIfam" id="TIGR00022">
    <property type="entry name" value="YhcH/YjgK/YiaL family protein"/>
    <property type="match status" value="1"/>
</dbReference>
<reference evidence="1 2" key="1">
    <citation type="journal article" date="2001" name="J. Bacteriol.">
        <title>Genome sequence and comparative analysis of the solvent-producing bacterium Clostridium acetobutylicum.</title>
        <authorList>
            <person name="Nolling J."/>
            <person name="Breton G."/>
            <person name="Omelchenko M.V."/>
            <person name="Makarova K.S."/>
            <person name="Zeng Q."/>
            <person name="Gibson R."/>
            <person name="Lee H.M."/>
            <person name="Dubois J."/>
            <person name="Qiu D."/>
            <person name="Hitti J."/>
            <person name="Wolf Y.I."/>
            <person name="Tatusov R.L."/>
            <person name="Sabathe F."/>
            <person name="Doucette-Stamm L."/>
            <person name="Soucaille P."/>
            <person name="Daly M.J."/>
            <person name="Bennett G.N."/>
            <person name="Koonin E.V."/>
            <person name="Smith D.R."/>
        </authorList>
    </citation>
    <scope>NUCLEOTIDE SEQUENCE [LARGE SCALE GENOMIC DNA]</scope>
    <source>
        <strain evidence="2">ATCC 824 / DSM 792 / JCM 1419 / LMG 5710 / VKM B-1787</strain>
    </source>
</reference>
<dbReference type="Proteomes" id="UP000000814">
    <property type="component" value="Chromosome"/>
</dbReference>
<dbReference type="RefSeq" id="WP_010964154.1">
    <property type="nucleotide sequence ID" value="NC_003030.1"/>
</dbReference>
<dbReference type="PATRIC" id="fig|272562.8.peg.1041"/>
<dbReference type="InterPro" id="IPR037012">
    <property type="entry name" value="NanQ/TabA/YiaL_sf"/>
</dbReference>
<dbReference type="EMBL" id="AE001437">
    <property type="protein sequence ID" value="AAK78812.1"/>
    <property type="molecule type" value="Genomic_DNA"/>
</dbReference>
<dbReference type="PIR" id="A97003">
    <property type="entry name" value="A97003"/>
</dbReference>
<gene>
    <name evidence="1" type="ordered locus">CA_C0836</name>
</gene>
<dbReference type="HOGENOM" id="CLU_107139_2_0_9"/>
<dbReference type="PANTHER" id="PTHR34986:SF1">
    <property type="entry name" value="PROTEIN YIAL"/>
    <property type="match status" value="1"/>
</dbReference>
<dbReference type="GeneID" id="44997346"/>
<dbReference type="AlphaFoldDB" id="Q97KT0"/>
<evidence type="ECO:0000313" key="1">
    <source>
        <dbReference type="EMBL" id="AAK78812.1"/>
    </source>
</evidence>
<dbReference type="KEGG" id="cac:CA_C0836"/>
<name>Q97KT0_CLOAB</name>
<dbReference type="STRING" id="272562.CA_C0836"/>
<organism evidence="1 2">
    <name type="scientific">Clostridium acetobutylicum (strain ATCC 824 / DSM 792 / JCM 1419 / IAM 19013 / LMG 5710 / NBRC 13948 / NRRL B-527 / VKM B-1787 / 2291 / W)</name>
    <dbReference type="NCBI Taxonomy" id="272562"/>
    <lineage>
        <taxon>Bacteria</taxon>
        <taxon>Bacillati</taxon>
        <taxon>Bacillota</taxon>
        <taxon>Clostridia</taxon>
        <taxon>Eubacteriales</taxon>
        <taxon>Clostridiaceae</taxon>
        <taxon>Clostridium</taxon>
    </lineage>
</organism>
<accession>Q97KT0</accession>
<sequence length="152" mass="17840">MIVDKLENASLYVNMNKEMERAFEFLKNTDIQKLSDGKYEIDSDNVYASVQSYETKDKSEKKFESHEKYIDIQYIVKGKEFIEWSPIQNLSVEEAYSDEKDVIFYKDGKLSSKINLEDNYFCIFFPNDGHKPGCTFDKPMNIKKVVLKIKIS</sequence>
<dbReference type="Pfam" id="PF04074">
    <property type="entry name" value="DUF386"/>
    <property type="match status" value="1"/>
</dbReference>
<dbReference type="GO" id="GO:0005829">
    <property type="term" value="C:cytosol"/>
    <property type="evidence" value="ECO:0007669"/>
    <property type="project" value="TreeGrafter"/>
</dbReference>
<dbReference type="SUPFAM" id="SSF51197">
    <property type="entry name" value="Clavaminate synthase-like"/>
    <property type="match status" value="1"/>
</dbReference>
<protein>
    <submittedName>
        <fullName evidence="1">Beta-D-galactosidase</fullName>
    </submittedName>
</protein>
<evidence type="ECO:0000313" key="2">
    <source>
        <dbReference type="Proteomes" id="UP000000814"/>
    </source>
</evidence>
<dbReference type="eggNOG" id="COG2731">
    <property type="taxonomic scope" value="Bacteria"/>
</dbReference>
<keyword evidence="2" id="KW-1185">Reference proteome</keyword>
<proteinExistence type="predicted"/>
<dbReference type="InterPro" id="IPR004375">
    <property type="entry name" value="NanQ/TabA/YiaL"/>
</dbReference>
<dbReference type="Gene3D" id="2.60.120.370">
    <property type="entry name" value="YhcH/YjgK/YiaL"/>
    <property type="match status" value="1"/>
</dbReference>
<dbReference type="OrthoDB" id="9792756at2"/>
<dbReference type="PANTHER" id="PTHR34986">
    <property type="entry name" value="EVOLVED BETA-GALACTOSIDASE SUBUNIT BETA"/>
    <property type="match status" value="1"/>
</dbReference>